<sequence>MIRTFPPFYLLIDPKDLQHQTKIAHYRSTSQSYGFNLIITPENSRLLLPFIIPDFSCPITISIFILNDCWGRIIVLSSFSAVLRSGASQSGNSLPSQSPLSFSLTTRLFLLSPFFSPSFLFSLHLFHPLFFRSSYPLPCIQPYNFRPTELSSSFPAARLCLIADKPLFLATDDRNASNTALSPPWTTLAGRDGG</sequence>
<proteinExistence type="predicted"/>
<dbReference type="AlphaFoldDB" id="A0A1L9RHT7"/>
<dbReference type="GeneID" id="63754234"/>
<evidence type="ECO:0000313" key="2">
    <source>
        <dbReference type="Proteomes" id="UP000184383"/>
    </source>
</evidence>
<dbReference type="VEuPathDB" id="FungiDB:ASPWEDRAFT_584838"/>
<dbReference type="EMBL" id="KV878213">
    <property type="protein sequence ID" value="OJJ34496.1"/>
    <property type="molecule type" value="Genomic_DNA"/>
</dbReference>
<name>A0A1L9RHT7_ASPWE</name>
<organism evidence="1 2">
    <name type="scientific">Aspergillus wentii DTO 134E9</name>
    <dbReference type="NCBI Taxonomy" id="1073089"/>
    <lineage>
        <taxon>Eukaryota</taxon>
        <taxon>Fungi</taxon>
        <taxon>Dikarya</taxon>
        <taxon>Ascomycota</taxon>
        <taxon>Pezizomycotina</taxon>
        <taxon>Eurotiomycetes</taxon>
        <taxon>Eurotiomycetidae</taxon>
        <taxon>Eurotiales</taxon>
        <taxon>Aspergillaceae</taxon>
        <taxon>Aspergillus</taxon>
        <taxon>Aspergillus subgen. Cremei</taxon>
    </lineage>
</organism>
<protein>
    <submittedName>
        <fullName evidence="1">Uncharacterized protein</fullName>
    </submittedName>
</protein>
<gene>
    <name evidence="1" type="ORF">ASPWEDRAFT_584838</name>
</gene>
<dbReference type="Proteomes" id="UP000184383">
    <property type="component" value="Unassembled WGS sequence"/>
</dbReference>
<evidence type="ECO:0000313" key="1">
    <source>
        <dbReference type="EMBL" id="OJJ34496.1"/>
    </source>
</evidence>
<keyword evidence="2" id="KW-1185">Reference proteome</keyword>
<accession>A0A1L9RHT7</accession>
<reference evidence="2" key="1">
    <citation type="journal article" date="2017" name="Genome Biol.">
        <title>Comparative genomics reveals high biological diversity and specific adaptations in the industrially and medically important fungal genus Aspergillus.</title>
        <authorList>
            <person name="de Vries R.P."/>
            <person name="Riley R."/>
            <person name="Wiebenga A."/>
            <person name="Aguilar-Osorio G."/>
            <person name="Amillis S."/>
            <person name="Uchima C.A."/>
            <person name="Anderluh G."/>
            <person name="Asadollahi M."/>
            <person name="Askin M."/>
            <person name="Barry K."/>
            <person name="Battaglia E."/>
            <person name="Bayram O."/>
            <person name="Benocci T."/>
            <person name="Braus-Stromeyer S.A."/>
            <person name="Caldana C."/>
            <person name="Canovas D."/>
            <person name="Cerqueira G.C."/>
            <person name="Chen F."/>
            <person name="Chen W."/>
            <person name="Choi C."/>
            <person name="Clum A."/>
            <person name="Dos Santos R.A."/>
            <person name="Damasio A.R."/>
            <person name="Diallinas G."/>
            <person name="Emri T."/>
            <person name="Fekete E."/>
            <person name="Flipphi M."/>
            <person name="Freyberg S."/>
            <person name="Gallo A."/>
            <person name="Gournas C."/>
            <person name="Habgood R."/>
            <person name="Hainaut M."/>
            <person name="Harispe M.L."/>
            <person name="Henrissat B."/>
            <person name="Hilden K.S."/>
            <person name="Hope R."/>
            <person name="Hossain A."/>
            <person name="Karabika E."/>
            <person name="Karaffa L."/>
            <person name="Karanyi Z."/>
            <person name="Krasevec N."/>
            <person name="Kuo A."/>
            <person name="Kusch H."/>
            <person name="LaButti K."/>
            <person name="Lagendijk E.L."/>
            <person name="Lapidus A."/>
            <person name="Levasseur A."/>
            <person name="Lindquist E."/>
            <person name="Lipzen A."/>
            <person name="Logrieco A.F."/>
            <person name="MacCabe A."/>
            <person name="Maekelae M.R."/>
            <person name="Malavazi I."/>
            <person name="Melin P."/>
            <person name="Meyer V."/>
            <person name="Mielnichuk N."/>
            <person name="Miskei M."/>
            <person name="Molnar A.P."/>
            <person name="Mule G."/>
            <person name="Ngan C.Y."/>
            <person name="Orejas M."/>
            <person name="Orosz E."/>
            <person name="Ouedraogo J.P."/>
            <person name="Overkamp K.M."/>
            <person name="Park H.-S."/>
            <person name="Perrone G."/>
            <person name="Piumi F."/>
            <person name="Punt P.J."/>
            <person name="Ram A.F."/>
            <person name="Ramon A."/>
            <person name="Rauscher S."/>
            <person name="Record E."/>
            <person name="Riano-Pachon D.M."/>
            <person name="Robert V."/>
            <person name="Roehrig J."/>
            <person name="Ruller R."/>
            <person name="Salamov A."/>
            <person name="Salih N.S."/>
            <person name="Samson R.A."/>
            <person name="Sandor E."/>
            <person name="Sanguinetti M."/>
            <person name="Schuetze T."/>
            <person name="Sepcic K."/>
            <person name="Shelest E."/>
            <person name="Sherlock G."/>
            <person name="Sophianopoulou V."/>
            <person name="Squina F.M."/>
            <person name="Sun H."/>
            <person name="Susca A."/>
            <person name="Todd R.B."/>
            <person name="Tsang A."/>
            <person name="Unkles S.E."/>
            <person name="van de Wiele N."/>
            <person name="van Rossen-Uffink D."/>
            <person name="Oliveira J.V."/>
            <person name="Vesth T.C."/>
            <person name="Visser J."/>
            <person name="Yu J.-H."/>
            <person name="Zhou M."/>
            <person name="Andersen M.R."/>
            <person name="Archer D.B."/>
            <person name="Baker S.E."/>
            <person name="Benoit I."/>
            <person name="Brakhage A.A."/>
            <person name="Braus G.H."/>
            <person name="Fischer R."/>
            <person name="Frisvad J.C."/>
            <person name="Goldman G.H."/>
            <person name="Houbraken J."/>
            <person name="Oakley B."/>
            <person name="Pocsi I."/>
            <person name="Scazzocchio C."/>
            <person name="Seiboth B."/>
            <person name="vanKuyk P.A."/>
            <person name="Wortman J."/>
            <person name="Dyer P.S."/>
            <person name="Grigoriev I.V."/>
        </authorList>
    </citation>
    <scope>NUCLEOTIDE SEQUENCE [LARGE SCALE GENOMIC DNA]</scope>
    <source>
        <strain evidence="2">DTO 134E9</strain>
    </source>
</reference>
<dbReference type="RefSeq" id="XP_040688172.1">
    <property type="nucleotide sequence ID" value="XM_040838386.1"/>
</dbReference>